<evidence type="ECO:0000256" key="1">
    <source>
        <dbReference type="SAM" id="MobiDB-lite"/>
    </source>
</evidence>
<reference evidence="3" key="1">
    <citation type="journal article" date="2021" name="Nat. Commun.">
        <title>Genetic determinants of endophytism in the Arabidopsis root mycobiome.</title>
        <authorList>
            <person name="Mesny F."/>
            <person name="Miyauchi S."/>
            <person name="Thiergart T."/>
            <person name="Pickel B."/>
            <person name="Atanasova L."/>
            <person name="Karlsson M."/>
            <person name="Huettel B."/>
            <person name="Barry K.W."/>
            <person name="Haridas S."/>
            <person name="Chen C."/>
            <person name="Bauer D."/>
            <person name="Andreopoulos W."/>
            <person name="Pangilinan J."/>
            <person name="LaButti K."/>
            <person name="Riley R."/>
            <person name="Lipzen A."/>
            <person name="Clum A."/>
            <person name="Drula E."/>
            <person name="Henrissat B."/>
            <person name="Kohler A."/>
            <person name="Grigoriev I.V."/>
            <person name="Martin F.M."/>
            <person name="Hacquard S."/>
        </authorList>
    </citation>
    <scope>NUCLEOTIDE SEQUENCE</scope>
    <source>
        <strain evidence="3">FSSC 5 MPI-SDFR-AT-0091</strain>
    </source>
</reference>
<protein>
    <submittedName>
        <fullName evidence="3">Heterokaryon incompatibility protein-domain-containing protein</fullName>
    </submittedName>
</protein>
<dbReference type="EMBL" id="JAGTJS010000011">
    <property type="protein sequence ID" value="KAH7253244.1"/>
    <property type="molecule type" value="Genomic_DNA"/>
</dbReference>
<sequence length="679" mass="76991">MFIYKPISEANKEFRLIRIACDPEAEVINLELCHASANDQVPYHAVSYVWGDPKDTARVSVDGEEFIVSENLLSLLRQLLRAGVTSWLWTDSICINQTDLEEKTWQVNAMDQIYGNAKLVYLWLGPGTPRTDKAMKLLCEYGRELVDELGPTDDWDMDEVNPQLYEALSTKKKPRSNAHPVAKFLYKMYKEPGLHRRDDVRPLSKYPLMDGLRNLLERPFWRRVWIVQEVTLAQDALLLCGDESMPIQYFIEAIDVIREWTEIFNELFNFSFLWGLGQAFFTTSTLILRKLRMAGREPSLVHVLLGIGTLTRPRYLASEPRDLVFGLLSVVRERDSFGLHADYTEPVGTVFARATKAFIDWWRPKGDGDDSDWEDLPALDDLRPTNTPGMPSWTPDYETIGKDGSDIHTIKYSCFASASKGAPNPQLITSPDEDPMVLRRLGCVVDTVTQVMPPLPDVSWVDETDDAKEVARAFAMIGHPVIDFMGLGPESTPEEDYIWKTVMLSFQDLFDEDEGRPDDKDIPTEMWQVIRALFRGEKIDPKKAEAVLEFLGDSDDQDEWEDVDSEGETSGDESGSEDDDSSDSDEEDSAADKLINNFWTAQPYLKGRTLFKTADGRLGMARTNVKEGDIVTVIWSVPAPIVLRAQGSQYRFLGDAYVEGIMKGEFLDTKPEEVVLELV</sequence>
<gene>
    <name evidence="3" type="ORF">B0J15DRAFT_526583</name>
</gene>
<dbReference type="Proteomes" id="UP000736672">
    <property type="component" value="Unassembled WGS sequence"/>
</dbReference>
<dbReference type="PANTHER" id="PTHR24148:SF64">
    <property type="entry name" value="HETEROKARYON INCOMPATIBILITY DOMAIN-CONTAINING PROTEIN"/>
    <property type="match status" value="1"/>
</dbReference>
<evidence type="ECO:0000259" key="2">
    <source>
        <dbReference type="Pfam" id="PF06985"/>
    </source>
</evidence>
<organism evidence="3 4">
    <name type="scientific">Fusarium solani</name>
    <name type="common">Filamentous fungus</name>
    <dbReference type="NCBI Taxonomy" id="169388"/>
    <lineage>
        <taxon>Eukaryota</taxon>
        <taxon>Fungi</taxon>
        <taxon>Dikarya</taxon>
        <taxon>Ascomycota</taxon>
        <taxon>Pezizomycotina</taxon>
        <taxon>Sordariomycetes</taxon>
        <taxon>Hypocreomycetidae</taxon>
        <taxon>Hypocreales</taxon>
        <taxon>Nectriaceae</taxon>
        <taxon>Fusarium</taxon>
        <taxon>Fusarium solani species complex</taxon>
    </lineage>
</organism>
<feature type="region of interest" description="Disordered" evidence="1">
    <location>
        <begin position="550"/>
        <end position="590"/>
    </location>
</feature>
<feature type="domain" description="Heterokaryon incompatibility" evidence="2">
    <location>
        <begin position="43"/>
        <end position="229"/>
    </location>
</feature>
<dbReference type="InterPro" id="IPR052895">
    <property type="entry name" value="HetReg/Transcr_Mod"/>
</dbReference>
<keyword evidence="4" id="KW-1185">Reference proteome</keyword>
<proteinExistence type="predicted"/>
<dbReference type="Pfam" id="PF06985">
    <property type="entry name" value="HET"/>
    <property type="match status" value="1"/>
</dbReference>
<evidence type="ECO:0000313" key="4">
    <source>
        <dbReference type="Proteomes" id="UP000736672"/>
    </source>
</evidence>
<dbReference type="OrthoDB" id="2157530at2759"/>
<dbReference type="AlphaFoldDB" id="A0A9P9KHY5"/>
<evidence type="ECO:0000313" key="3">
    <source>
        <dbReference type="EMBL" id="KAH7253244.1"/>
    </source>
</evidence>
<name>A0A9P9KHY5_FUSSL</name>
<dbReference type="PANTHER" id="PTHR24148">
    <property type="entry name" value="ANKYRIN REPEAT DOMAIN-CONTAINING PROTEIN 39 HOMOLOG-RELATED"/>
    <property type="match status" value="1"/>
</dbReference>
<dbReference type="Pfam" id="PF26639">
    <property type="entry name" value="Het-6_barrel"/>
    <property type="match status" value="1"/>
</dbReference>
<feature type="compositionally biased region" description="Acidic residues" evidence="1">
    <location>
        <begin position="552"/>
        <end position="589"/>
    </location>
</feature>
<dbReference type="InterPro" id="IPR010730">
    <property type="entry name" value="HET"/>
</dbReference>
<accession>A0A9P9KHY5</accession>
<comment type="caution">
    <text evidence="3">The sequence shown here is derived from an EMBL/GenBank/DDBJ whole genome shotgun (WGS) entry which is preliminary data.</text>
</comment>